<feature type="compositionally biased region" description="Low complexity" evidence="8">
    <location>
        <begin position="161"/>
        <end position="198"/>
    </location>
</feature>
<evidence type="ECO:0000313" key="9">
    <source>
        <dbReference type="EMBL" id="EPS62781.1"/>
    </source>
</evidence>
<dbReference type="PANTHER" id="PTHR33541:SF28">
    <property type="entry name" value="PROTEIN BIG GRAIN 1-LIKE A"/>
    <property type="match status" value="1"/>
</dbReference>
<organism evidence="9 10">
    <name type="scientific">Genlisea aurea</name>
    <dbReference type="NCBI Taxonomy" id="192259"/>
    <lineage>
        <taxon>Eukaryota</taxon>
        <taxon>Viridiplantae</taxon>
        <taxon>Streptophyta</taxon>
        <taxon>Embryophyta</taxon>
        <taxon>Tracheophyta</taxon>
        <taxon>Spermatophyta</taxon>
        <taxon>Magnoliopsida</taxon>
        <taxon>eudicotyledons</taxon>
        <taxon>Gunneridae</taxon>
        <taxon>Pentapetalae</taxon>
        <taxon>asterids</taxon>
        <taxon>lamiids</taxon>
        <taxon>Lamiales</taxon>
        <taxon>Lentibulariaceae</taxon>
        <taxon>Genlisea</taxon>
    </lineage>
</organism>
<feature type="compositionally biased region" description="Basic and acidic residues" evidence="8">
    <location>
        <begin position="54"/>
        <end position="64"/>
    </location>
</feature>
<name>S8CE40_9LAMI</name>
<keyword evidence="5" id="KW-1003">Cell membrane</keyword>
<sequence length="334" mass="36676">RSRRGYPSFSSSLLDAVYRSIDQGEEMRTQRSFGLARTGEEVANLQRAAMIDRWMEKKKGGGERNRRRSAVDLQSRKDDYGGGFQRPRAIRTTAAAAEGKEKEQRKGISKAMKIYGELKKAKQPISPGGRIVEILNSLFAAGNLKKNKVVADDNNPSPPKSANTSTCSSASSFSRSCLTKTPSSRGKPSASASAAAAGKRSVRFSPVSVIVDDDSSNFHRGRHLKSSDDTIRDVMLMIHKNRRLDGAPAAADDLIGKNNHPRTKIDHRIHKQEEEEEEPINDDGDDDAASCASSDLFELENLSGIGIPRYEEELPVYETAHLHTNRAIAKGLIL</sequence>
<dbReference type="PANTHER" id="PTHR33541">
    <property type="entry name" value="PROTEIN BIG GRAIN 1-LIKE A-RELATED"/>
    <property type="match status" value="1"/>
</dbReference>
<protein>
    <submittedName>
        <fullName evidence="9">Uncharacterized protein</fullName>
    </submittedName>
</protein>
<comment type="function">
    <text evidence="1">Involved in auxin transport. Regulator of the auxin signaling pathway.</text>
</comment>
<evidence type="ECO:0000256" key="6">
    <source>
        <dbReference type="ARBA" id="ARBA00023136"/>
    </source>
</evidence>
<dbReference type="GO" id="GO:0009734">
    <property type="term" value="P:auxin-activated signaling pathway"/>
    <property type="evidence" value="ECO:0007669"/>
    <property type="project" value="UniProtKB-KW"/>
</dbReference>
<proteinExistence type="inferred from homology"/>
<dbReference type="InterPro" id="IPR039621">
    <property type="entry name" value="BG1-like"/>
</dbReference>
<feature type="compositionally biased region" description="Acidic residues" evidence="8">
    <location>
        <begin position="274"/>
        <end position="288"/>
    </location>
</feature>
<keyword evidence="6" id="KW-0472">Membrane</keyword>
<gene>
    <name evidence="9" type="ORF">M569_12008</name>
</gene>
<dbReference type="EMBL" id="AUSU01005904">
    <property type="protein sequence ID" value="EPS62781.1"/>
    <property type="molecule type" value="Genomic_DNA"/>
</dbReference>
<evidence type="ECO:0000256" key="4">
    <source>
        <dbReference type="ARBA" id="ARBA00022448"/>
    </source>
</evidence>
<keyword evidence="7" id="KW-0927">Auxin signaling pathway</keyword>
<reference evidence="9 10" key="1">
    <citation type="journal article" date="2013" name="BMC Genomics">
        <title>The miniature genome of a carnivorous plant Genlisea aurea contains a low number of genes and short non-coding sequences.</title>
        <authorList>
            <person name="Leushkin E.V."/>
            <person name="Sutormin R.A."/>
            <person name="Nabieva E.R."/>
            <person name="Penin A.A."/>
            <person name="Kondrashov A.S."/>
            <person name="Logacheva M.D."/>
        </authorList>
    </citation>
    <scope>NUCLEOTIDE SEQUENCE [LARGE SCALE GENOMIC DNA]</scope>
</reference>
<comment type="similarity">
    <text evidence="3">Belongs to the BIG GRAIN 1 (BG1) plant protein family.</text>
</comment>
<evidence type="ECO:0000313" key="10">
    <source>
        <dbReference type="Proteomes" id="UP000015453"/>
    </source>
</evidence>
<evidence type="ECO:0000256" key="7">
    <source>
        <dbReference type="ARBA" id="ARBA00023294"/>
    </source>
</evidence>
<dbReference type="GO" id="GO:0005886">
    <property type="term" value="C:plasma membrane"/>
    <property type="evidence" value="ECO:0007669"/>
    <property type="project" value="UniProtKB-SubCell"/>
</dbReference>
<comment type="subcellular location">
    <subcellularLocation>
        <location evidence="2">Cell membrane</location>
    </subcellularLocation>
</comment>
<evidence type="ECO:0000256" key="1">
    <source>
        <dbReference type="ARBA" id="ARBA00002281"/>
    </source>
</evidence>
<evidence type="ECO:0000256" key="2">
    <source>
        <dbReference type="ARBA" id="ARBA00004236"/>
    </source>
</evidence>
<dbReference type="AlphaFoldDB" id="S8CE40"/>
<evidence type="ECO:0000256" key="5">
    <source>
        <dbReference type="ARBA" id="ARBA00022475"/>
    </source>
</evidence>
<keyword evidence="4" id="KW-0813">Transport</keyword>
<feature type="non-terminal residue" evidence="9">
    <location>
        <position position="1"/>
    </location>
</feature>
<evidence type="ECO:0000256" key="8">
    <source>
        <dbReference type="SAM" id="MobiDB-lite"/>
    </source>
</evidence>
<feature type="region of interest" description="Disordered" evidence="8">
    <location>
        <begin position="150"/>
        <end position="198"/>
    </location>
</feature>
<evidence type="ECO:0000256" key="3">
    <source>
        <dbReference type="ARBA" id="ARBA00010067"/>
    </source>
</evidence>
<feature type="region of interest" description="Disordered" evidence="8">
    <location>
        <begin position="267"/>
        <end position="289"/>
    </location>
</feature>
<keyword evidence="10" id="KW-1185">Reference proteome</keyword>
<dbReference type="OrthoDB" id="680041at2759"/>
<accession>S8CE40</accession>
<dbReference type="Proteomes" id="UP000015453">
    <property type="component" value="Unassembled WGS sequence"/>
</dbReference>
<feature type="region of interest" description="Disordered" evidence="8">
    <location>
        <begin position="54"/>
        <end position="85"/>
    </location>
</feature>
<comment type="caution">
    <text evidence="9">The sequence shown here is derived from an EMBL/GenBank/DDBJ whole genome shotgun (WGS) entry which is preliminary data.</text>
</comment>